<dbReference type="Pfam" id="PF01370">
    <property type="entry name" value="Epimerase"/>
    <property type="match status" value="1"/>
</dbReference>
<evidence type="ECO:0000256" key="5">
    <source>
        <dbReference type="ARBA" id="ARBA00023002"/>
    </source>
</evidence>
<comment type="pathway">
    <text evidence="1 9">Nucleotide-sugar biosynthesis; GDP-L-fucose biosynthesis via de novo pathway; GDP-L-fucose from GDP-alpha-D-mannose: step 2/2.</text>
</comment>
<dbReference type="PANTHER" id="PTHR43238">
    <property type="entry name" value="GDP-L-FUCOSE SYNTHASE"/>
    <property type="match status" value="1"/>
</dbReference>
<reference evidence="12" key="1">
    <citation type="submission" date="2018-08" db="EMBL/GenBank/DDBJ databases">
        <authorList>
            <person name="Zhang J."/>
            <person name="Du Z.-J."/>
        </authorList>
    </citation>
    <scope>NUCLEOTIDE SEQUENCE [LARGE SCALE GENOMIC DNA]</scope>
    <source>
        <strain evidence="12">KCTC 52655</strain>
    </source>
</reference>
<evidence type="ECO:0000256" key="3">
    <source>
        <dbReference type="ARBA" id="ARBA00012371"/>
    </source>
</evidence>
<dbReference type="GO" id="GO:0016853">
    <property type="term" value="F:isomerase activity"/>
    <property type="evidence" value="ECO:0007669"/>
    <property type="project" value="UniProtKB-KW"/>
</dbReference>
<protein>
    <recommendedName>
        <fullName evidence="3 9">GDP-L-fucose synthase</fullName>
        <ecNumber evidence="3 9">1.1.1.271</ecNumber>
    </recommendedName>
    <alternativeName>
        <fullName evidence="9">GDP-4-keto-6-deoxy-D-mannose-3,5-epimerase-4-reductase</fullName>
    </alternativeName>
</protein>
<dbReference type="InterPro" id="IPR001509">
    <property type="entry name" value="Epimerase_deHydtase"/>
</dbReference>
<evidence type="ECO:0000256" key="6">
    <source>
        <dbReference type="ARBA" id="ARBA00023235"/>
    </source>
</evidence>
<keyword evidence="7 9" id="KW-0511">Multifunctional enzyme</keyword>
<evidence type="ECO:0000313" key="11">
    <source>
        <dbReference type="EMBL" id="RDV28231.1"/>
    </source>
</evidence>
<dbReference type="Gene3D" id="3.40.50.720">
    <property type="entry name" value="NAD(P)-binding Rossmann-like Domain"/>
    <property type="match status" value="1"/>
</dbReference>
<evidence type="ECO:0000313" key="12">
    <source>
        <dbReference type="Proteomes" id="UP000256561"/>
    </source>
</evidence>
<comment type="function">
    <text evidence="9">Catalyzes the two-step NADP-dependent conversion of GDP-4-dehydro-6-deoxy-D-mannose to GDP-fucose, involving an epimerase and a reductase reaction.</text>
</comment>
<comment type="catalytic activity">
    <reaction evidence="8 9">
        <text>GDP-beta-L-fucose + NADP(+) = GDP-4-dehydro-alpha-D-rhamnose + NADPH + H(+)</text>
        <dbReference type="Rhea" id="RHEA:18885"/>
        <dbReference type="ChEBI" id="CHEBI:15378"/>
        <dbReference type="ChEBI" id="CHEBI:57273"/>
        <dbReference type="ChEBI" id="CHEBI:57783"/>
        <dbReference type="ChEBI" id="CHEBI:57964"/>
        <dbReference type="ChEBI" id="CHEBI:58349"/>
        <dbReference type="EC" id="1.1.1.271"/>
    </reaction>
</comment>
<feature type="binding site" evidence="9">
    <location>
        <position position="200"/>
    </location>
    <ligand>
        <name>substrate</name>
    </ligand>
</feature>
<feature type="site" description="Important for catalytic activity" evidence="9">
    <location>
        <position position="107"/>
    </location>
</feature>
<accession>A0A3D8MCX0</accession>
<dbReference type="CDD" id="cd05239">
    <property type="entry name" value="GDP_FS_SDR_e"/>
    <property type="match status" value="1"/>
</dbReference>
<dbReference type="UniPathway" id="UPA00128">
    <property type="reaction ID" value="UER00191"/>
</dbReference>
<feature type="binding site" evidence="9">
    <location>
        <position position="185"/>
    </location>
    <ligand>
        <name>substrate</name>
    </ligand>
</feature>
<feature type="binding site" evidence="9">
    <location>
        <begin position="8"/>
        <end position="14"/>
    </location>
    <ligand>
        <name>NADP(+)</name>
        <dbReference type="ChEBI" id="CHEBI:58349"/>
    </ligand>
</feature>
<feature type="binding site" evidence="9">
    <location>
        <position position="207"/>
    </location>
    <ligand>
        <name>substrate</name>
    </ligand>
</feature>
<keyword evidence="12" id="KW-1185">Reference proteome</keyword>
<dbReference type="OrthoDB" id="9811425at2"/>
<dbReference type="GO" id="GO:0042351">
    <property type="term" value="P:'de novo' GDP-L-fucose biosynthetic process"/>
    <property type="evidence" value="ECO:0007669"/>
    <property type="project" value="UniProtKB-UniRule"/>
</dbReference>
<dbReference type="Proteomes" id="UP000256561">
    <property type="component" value="Unassembled WGS sequence"/>
</dbReference>
<dbReference type="HAMAP" id="MF_00956">
    <property type="entry name" value="GDP_fucose_synth"/>
    <property type="match status" value="1"/>
</dbReference>
<evidence type="ECO:0000256" key="4">
    <source>
        <dbReference type="ARBA" id="ARBA00022857"/>
    </source>
</evidence>
<feature type="binding site" evidence="9">
    <location>
        <begin position="103"/>
        <end position="106"/>
    </location>
    <ligand>
        <name>NADP(+)</name>
        <dbReference type="ChEBI" id="CHEBI:58349"/>
    </ligand>
</feature>
<comment type="caution">
    <text evidence="11">The sequence shown here is derived from an EMBL/GenBank/DDBJ whole genome shotgun (WGS) entry which is preliminary data.</text>
</comment>
<feature type="binding site" evidence="9">
    <location>
        <position position="276"/>
    </location>
    <ligand>
        <name>substrate</name>
    </ligand>
</feature>
<evidence type="ECO:0000256" key="7">
    <source>
        <dbReference type="ARBA" id="ARBA00023268"/>
    </source>
</evidence>
<dbReference type="GO" id="GO:0070401">
    <property type="term" value="F:NADP+ binding"/>
    <property type="evidence" value="ECO:0007669"/>
    <property type="project" value="UniProtKB-UniRule"/>
</dbReference>
<dbReference type="SUPFAM" id="SSF51735">
    <property type="entry name" value="NAD(P)-binding Rossmann-fold domains"/>
    <property type="match status" value="1"/>
</dbReference>
<feature type="binding site" evidence="9">
    <location>
        <begin position="161"/>
        <end position="164"/>
    </location>
    <ligand>
        <name>NADP(+)</name>
        <dbReference type="ChEBI" id="CHEBI:58349"/>
    </ligand>
</feature>
<feature type="binding site" evidence="9">
    <location>
        <position position="138"/>
    </location>
    <ligand>
        <name>NADP(+)</name>
        <dbReference type="ChEBI" id="CHEBI:58349"/>
    </ligand>
</feature>
<dbReference type="AlphaFoldDB" id="A0A3D8MCX0"/>
<dbReference type="PANTHER" id="PTHR43238:SF1">
    <property type="entry name" value="GDP-L-FUCOSE SYNTHASE"/>
    <property type="match status" value="1"/>
</dbReference>
<organism evidence="11 12">
    <name type="scientific">Alteromonas aestuariivivens</name>
    <dbReference type="NCBI Taxonomy" id="1938339"/>
    <lineage>
        <taxon>Bacteria</taxon>
        <taxon>Pseudomonadati</taxon>
        <taxon>Pseudomonadota</taxon>
        <taxon>Gammaproteobacteria</taxon>
        <taxon>Alteromonadales</taxon>
        <taxon>Alteromonadaceae</taxon>
        <taxon>Alteromonas/Salinimonas group</taxon>
        <taxon>Alteromonas</taxon>
    </lineage>
</organism>
<keyword evidence="6 9" id="KW-0413">Isomerase</keyword>
<feature type="domain" description="NAD-dependent epimerase/dehydratase" evidence="10">
    <location>
        <begin position="4"/>
        <end position="231"/>
    </location>
</feature>
<evidence type="ECO:0000256" key="2">
    <source>
        <dbReference type="ARBA" id="ARBA00005959"/>
    </source>
</evidence>
<dbReference type="RefSeq" id="WP_115592189.1">
    <property type="nucleotide sequence ID" value="NZ_QRHA01000002.1"/>
</dbReference>
<dbReference type="FunFam" id="3.40.50.720:FF:000101">
    <property type="entry name" value="GDP-L-fucose synthase"/>
    <property type="match status" value="1"/>
</dbReference>
<sequence length="319" mass="36106">MKNVFIAGHNGMVGSAIHRILAKRQDVKVVTCSRQELNLLSQQSVNNFFKTNQLDEVYLCAAKVGGIHANNQYPAEFIYENLMMEANIIHAAHTHDVQRLLFLGSSCIYPKMAEQPITETSLLTGKLEETNEPYAIAKIAGIKLCESYNRQYGRDYRSVMPTNLYGPNDNFHPENSHVIPALIRRFHEAKLSNEKTVKAWGTGKPMREFLHVDDMAQASVYVLELESEIYNLHTEPMTSHVNVGSGVDCTIRELVETVAEVIGYQGEIVWDTSKPDGTPRKLMDVSKLEKLGWKAKITLKEGLSETYQWFLSNTETIRK</sequence>
<dbReference type="EMBL" id="QRHA01000002">
    <property type="protein sequence ID" value="RDV28231.1"/>
    <property type="molecule type" value="Genomic_DNA"/>
</dbReference>
<evidence type="ECO:0000259" key="10">
    <source>
        <dbReference type="Pfam" id="PF01370"/>
    </source>
</evidence>
<name>A0A3D8MCX0_9ALTE</name>
<proteinExistence type="inferred from homology"/>
<comment type="similarity">
    <text evidence="2 9">Belongs to the NAD(P)-dependent epimerase/dehydratase family. Fucose synthase subfamily.</text>
</comment>
<gene>
    <name evidence="9" type="primary">fcl</name>
    <name evidence="11" type="ORF">DXV75_03975</name>
</gene>
<dbReference type="GO" id="GO:0050577">
    <property type="term" value="F:GDP-L-fucose synthase activity"/>
    <property type="evidence" value="ECO:0007669"/>
    <property type="project" value="UniProtKB-UniRule"/>
</dbReference>
<feature type="site" description="Important for catalytic activity" evidence="9">
    <location>
        <position position="105"/>
    </location>
</feature>
<keyword evidence="4 9" id="KW-0521">NADP</keyword>
<evidence type="ECO:0000256" key="9">
    <source>
        <dbReference type="HAMAP-Rule" id="MF_00956"/>
    </source>
</evidence>
<dbReference type="InterPro" id="IPR036291">
    <property type="entry name" value="NAD(P)-bd_dom_sf"/>
</dbReference>
<dbReference type="Gene3D" id="3.90.25.10">
    <property type="entry name" value="UDP-galactose 4-epimerase, domain 1"/>
    <property type="match status" value="1"/>
</dbReference>
<dbReference type="EC" id="1.1.1.271" evidence="3 9"/>
<feature type="active site" description="Proton donor/acceptor" evidence="9">
    <location>
        <position position="134"/>
    </location>
</feature>
<evidence type="ECO:0000256" key="8">
    <source>
        <dbReference type="ARBA" id="ARBA00051935"/>
    </source>
</evidence>
<feature type="binding site" evidence="9">
    <location>
        <position position="177"/>
    </location>
    <ligand>
        <name>NADP(+)</name>
        <dbReference type="ChEBI" id="CHEBI:58349"/>
    </ligand>
</feature>
<keyword evidence="5 9" id="KW-0560">Oxidoreductase</keyword>
<evidence type="ECO:0000256" key="1">
    <source>
        <dbReference type="ARBA" id="ARBA00004883"/>
    </source>
</evidence>
<dbReference type="InterPro" id="IPR028614">
    <property type="entry name" value="GDP_fucose/colitose_synth"/>
</dbReference>